<dbReference type="STRING" id="905079.L1K3Y0"/>
<organism evidence="4">
    <name type="scientific">Guillardia theta (strain CCMP2712)</name>
    <name type="common">Cryptophyte</name>
    <dbReference type="NCBI Taxonomy" id="905079"/>
    <lineage>
        <taxon>Eukaryota</taxon>
        <taxon>Cryptophyceae</taxon>
        <taxon>Pyrenomonadales</taxon>
        <taxon>Geminigeraceae</taxon>
        <taxon>Guillardia</taxon>
    </lineage>
</organism>
<accession>L1K3Y0</accession>
<evidence type="ECO:0000313" key="6">
    <source>
        <dbReference type="Proteomes" id="UP000011087"/>
    </source>
</evidence>
<dbReference type="AlphaFoldDB" id="L1K3Y0"/>
<reference evidence="4 6" key="1">
    <citation type="journal article" date="2012" name="Nature">
        <title>Algal genomes reveal evolutionary mosaicism and the fate of nucleomorphs.</title>
        <authorList>
            <consortium name="DOE Joint Genome Institute"/>
            <person name="Curtis B.A."/>
            <person name="Tanifuji G."/>
            <person name="Burki F."/>
            <person name="Gruber A."/>
            <person name="Irimia M."/>
            <person name="Maruyama S."/>
            <person name="Arias M.C."/>
            <person name="Ball S.G."/>
            <person name="Gile G.H."/>
            <person name="Hirakawa Y."/>
            <person name="Hopkins J.F."/>
            <person name="Kuo A."/>
            <person name="Rensing S.A."/>
            <person name="Schmutz J."/>
            <person name="Symeonidi A."/>
            <person name="Elias M."/>
            <person name="Eveleigh R.J."/>
            <person name="Herman E.K."/>
            <person name="Klute M.J."/>
            <person name="Nakayama T."/>
            <person name="Obornik M."/>
            <person name="Reyes-Prieto A."/>
            <person name="Armbrust E.V."/>
            <person name="Aves S.J."/>
            <person name="Beiko R.G."/>
            <person name="Coutinho P."/>
            <person name="Dacks J.B."/>
            <person name="Durnford D.G."/>
            <person name="Fast N.M."/>
            <person name="Green B.R."/>
            <person name="Grisdale C.J."/>
            <person name="Hempel F."/>
            <person name="Henrissat B."/>
            <person name="Hoppner M.P."/>
            <person name="Ishida K."/>
            <person name="Kim E."/>
            <person name="Koreny L."/>
            <person name="Kroth P.G."/>
            <person name="Liu Y."/>
            <person name="Malik S.B."/>
            <person name="Maier U.G."/>
            <person name="McRose D."/>
            <person name="Mock T."/>
            <person name="Neilson J.A."/>
            <person name="Onodera N.T."/>
            <person name="Poole A.M."/>
            <person name="Pritham E.J."/>
            <person name="Richards T.A."/>
            <person name="Rocap G."/>
            <person name="Roy S.W."/>
            <person name="Sarai C."/>
            <person name="Schaack S."/>
            <person name="Shirato S."/>
            <person name="Slamovits C.H."/>
            <person name="Spencer D.F."/>
            <person name="Suzuki S."/>
            <person name="Worden A.Z."/>
            <person name="Zauner S."/>
            <person name="Barry K."/>
            <person name="Bell C."/>
            <person name="Bharti A.K."/>
            <person name="Crow J.A."/>
            <person name="Grimwood J."/>
            <person name="Kramer R."/>
            <person name="Lindquist E."/>
            <person name="Lucas S."/>
            <person name="Salamov A."/>
            <person name="McFadden G.I."/>
            <person name="Lane C.E."/>
            <person name="Keeling P.J."/>
            <person name="Gray M.W."/>
            <person name="Grigoriev I.V."/>
            <person name="Archibald J.M."/>
        </authorList>
    </citation>
    <scope>NUCLEOTIDE SEQUENCE</scope>
    <source>
        <strain evidence="4 6">CCMP2712</strain>
    </source>
</reference>
<dbReference type="PANTHER" id="PTHR24198:SF165">
    <property type="entry name" value="ANKYRIN REPEAT-CONTAINING PROTEIN-RELATED"/>
    <property type="match status" value="1"/>
</dbReference>
<dbReference type="Gene3D" id="1.25.40.20">
    <property type="entry name" value="Ankyrin repeat-containing domain"/>
    <property type="match status" value="3"/>
</dbReference>
<dbReference type="OMA" id="NSSHICC"/>
<feature type="non-terminal residue" evidence="4">
    <location>
        <position position="1"/>
    </location>
</feature>
<dbReference type="PANTHER" id="PTHR24198">
    <property type="entry name" value="ANKYRIN REPEAT AND PROTEIN KINASE DOMAIN-CONTAINING PROTEIN"/>
    <property type="match status" value="1"/>
</dbReference>
<proteinExistence type="predicted"/>
<dbReference type="EMBL" id="JH992965">
    <property type="protein sequence ID" value="EKX55284.1"/>
    <property type="molecule type" value="Genomic_DNA"/>
</dbReference>
<dbReference type="InterPro" id="IPR002110">
    <property type="entry name" value="Ankyrin_rpt"/>
</dbReference>
<protein>
    <submittedName>
        <fullName evidence="4 5">Uncharacterized protein</fullName>
    </submittedName>
</protein>
<name>L1K3Y0_GUITC</name>
<dbReference type="Pfam" id="PF00023">
    <property type="entry name" value="Ank"/>
    <property type="match status" value="2"/>
</dbReference>
<reference evidence="6" key="2">
    <citation type="submission" date="2012-11" db="EMBL/GenBank/DDBJ databases">
        <authorList>
            <person name="Kuo A."/>
            <person name="Curtis B.A."/>
            <person name="Tanifuji G."/>
            <person name="Burki F."/>
            <person name="Gruber A."/>
            <person name="Irimia M."/>
            <person name="Maruyama S."/>
            <person name="Arias M.C."/>
            <person name="Ball S.G."/>
            <person name="Gile G.H."/>
            <person name="Hirakawa Y."/>
            <person name="Hopkins J.F."/>
            <person name="Rensing S.A."/>
            <person name="Schmutz J."/>
            <person name="Symeonidi A."/>
            <person name="Elias M."/>
            <person name="Eveleigh R.J."/>
            <person name="Herman E.K."/>
            <person name="Klute M.J."/>
            <person name="Nakayama T."/>
            <person name="Obornik M."/>
            <person name="Reyes-Prieto A."/>
            <person name="Armbrust E.V."/>
            <person name="Aves S.J."/>
            <person name="Beiko R.G."/>
            <person name="Coutinho P."/>
            <person name="Dacks J.B."/>
            <person name="Durnford D.G."/>
            <person name="Fast N.M."/>
            <person name="Green B.R."/>
            <person name="Grisdale C."/>
            <person name="Hempe F."/>
            <person name="Henrissat B."/>
            <person name="Hoppner M.P."/>
            <person name="Ishida K.-I."/>
            <person name="Kim E."/>
            <person name="Koreny L."/>
            <person name="Kroth P.G."/>
            <person name="Liu Y."/>
            <person name="Malik S.-B."/>
            <person name="Maier U.G."/>
            <person name="McRose D."/>
            <person name="Mock T."/>
            <person name="Neilson J.A."/>
            <person name="Onodera N.T."/>
            <person name="Poole A.M."/>
            <person name="Pritham E.J."/>
            <person name="Richards T.A."/>
            <person name="Rocap G."/>
            <person name="Roy S.W."/>
            <person name="Sarai C."/>
            <person name="Schaack S."/>
            <person name="Shirato S."/>
            <person name="Slamovits C.H."/>
            <person name="Spencer D.F."/>
            <person name="Suzuki S."/>
            <person name="Worden A.Z."/>
            <person name="Zauner S."/>
            <person name="Barry K."/>
            <person name="Bell C."/>
            <person name="Bharti A.K."/>
            <person name="Crow J.A."/>
            <person name="Grimwood J."/>
            <person name="Kramer R."/>
            <person name="Lindquist E."/>
            <person name="Lucas S."/>
            <person name="Salamov A."/>
            <person name="McFadden G.I."/>
            <person name="Lane C.E."/>
            <person name="Keeling P.J."/>
            <person name="Gray M.W."/>
            <person name="Grigoriev I.V."/>
            <person name="Archibald J.M."/>
        </authorList>
    </citation>
    <scope>NUCLEOTIDE SEQUENCE</scope>
    <source>
        <strain evidence="6">CCMP2712</strain>
    </source>
</reference>
<dbReference type="GeneID" id="17311956"/>
<evidence type="ECO:0000256" key="2">
    <source>
        <dbReference type="ARBA" id="ARBA00023043"/>
    </source>
</evidence>
<dbReference type="eggNOG" id="KOG0504">
    <property type="taxonomic scope" value="Eukaryota"/>
</dbReference>
<keyword evidence="6" id="KW-1185">Reference proteome</keyword>
<dbReference type="InterPro" id="IPR036770">
    <property type="entry name" value="Ankyrin_rpt-contain_sf"/>
</dbReference>
<reference evidence="5" key="3">
    <citation type="submission" date="2015-06" db="UniProtKB">
        <authorList>
            <consortium name="EnsemblProtists"/>
        </authorList>
    </citation>
    <scope>IDENTIFICATION</scope>
</reference>
<dbReference type="SMART" id="SM00248">
    <property type="entry name" value="ANK"/>
    <property type="match status" value="5"/>
</dbReference>
<dbReference type="EnsemblProtists" id="EKX55284">
    <property type="protein sequence ID" value="EKX55284"/>
    <property type="gene ID" value="GUITHDRAFT_57654"/>
</dbReference>
<gene>
    <name evidence="4" type="ORF">GUITHDRAFT_57654</name>
</gene>
<keyword evidence="1" id="KW-0677">Repeat</keyword>
<dbReference type="RefSeq" id="XP_005842264.1">
    <property type="nucleotide sequence ID" value="XM_005842207.1"/>
</dbReference>
<evidence type="ECO:0000313" key="5">
    <source>
        <dbReference type="EnsemblProtists" id="EKX55284"/>
    </source>
</evidence>
<dbReference type="OrthoDB" id="20872at2759"/>
<dbReference type="PaxDb" id="55529-EKX55284"/>
<dbReference type="Pfam" id="PF12796">
    <property type="entry name" value="Ank_2"/>
    <property type="match status" value="1"/>
</dbReference>
<evidence type="ECO:0000256" key="3">
    <source>
        <dbReference type="PROSITE-ProRule" id="PRU00023"/>
    </source>
</evidence>
<dbReference type="Proteomes" id="UP000011087">
    <property type="component" value="Unassembled WGS sequence"/>
</dbReference>
<dbReference type="KEGG" id="gtt:GUITHDRAFT_57654"/>
<keyword evidence="2 3" id="KW-0040">ANK repeat</keyword>
<feature type="non-terminal residue" evidence="4">
    <location>
        <position position="190"/>
    </location>
</feature>
<sequence length="190" mass="20290">QDELGNSALHLAMLGLHLECARFLLDIGADVNSLNDEGNTPLILCSICISEEAAACAKLLIEMKADPEIQNLPSNGGGGGCRALHYACGEGNMPVVKYLIEEAKVELRAVSNDMLTPLLCAMINNRSDVVSFLLKTDAGLLDIPDSNGDYPLHFAVLENLVDMVLTLLQEGADPLKVNTRGETPLSVAMD</sequence>
<dbReference type="PROSITE" id="PS50088">
    <property type="entry name" value="ANK_REPEAT"/>
    <property type="match status" value="2"/>
</dbReference>
<feature type="repeat" description="ANK" evidence="3">
    <location>
        <begin position="4"/>
        <end position="36"/>
    </location>
</feature>
<dbReference type="PROSITE" id="PS50297">
    <property type="entry name" value="ANK_REP_REGION"/>
    <property type="match status" value="2"/>
</dbReference>
<evidence type="ECO:0000313" key="4">
    <source>
        <dbReference type="EMBL" id="EKX55284.1"/>
    </source>
</evidence>
<dbReference type="HOGENOM" id="CLU_1431534_0_0_1"/>
<evidence type="ECO:0000256" key="1">
    <source>
        <dbReference type="ARBA" id="ARBA00022737"/>
    </source>
</evidence>
<dbReference type="SUPFAM" id="SSF48403">
    <property type="entry name" value="Ankyrin repeat"/>
    <property type="match status" value="1"/>
</dbReference>
<feature type="repeat" description="ANK" evidence="3">
    <location>
        <begin position="147"/>
        <end position="179"/>
    </location>
</feature>